<dbReference type="Proteomes" id="UP000466785">
    <property type="component" value="Chromosome"/>
</dbReference>
<gene>
    <name evidence="1" type="ORF">MPOR_13930</name>
</gene>
<reference evidence="1 2" key="1">
    <citation type="journal article" date="2019" name="Emerg. Microbes Infect.">
        <title>Comprehensive subspecies identification of 175 nontuberculous mycobacteria species based on 7547 genomic profiles.</title>
        <authorList>
            <person name="Matsumoto Y."/>
            <person name="Kinjo T."/>
            <person name="Motooka D."/>
            <person name="Nabeya D."/>
            <person name="Jung N."/>
            <person name="Uechi K."/>
            <person name="Horii T."/>
            <person name="Iida T."/>
            <person name="Fujita J."/>
            <person name="Nakamura S."/>
        </authorList>
    </citation>
    <scope>NUCLEOTIDE SEQUENCE [LARGE SCALE GENOMIC DNA]</scope>
    <source>
        <strain evidence="1 2">JCM 12603</strain>
    </source>
</reference>
<evidence type="ECO:0000313" key="2">
    <source>
        <dbReference type="Proteomes" id="UP000466785"/>
    </source>
</evidence>
<dbReference type="AlphaFoldDB" id="A0A6N4V9G6"/>
<keyword evidence="2" id="KW-1185">Reference proteome</keyword>
<proteinExistence type="predicted"/>
<sequence>MSYPQGPAFRSGWCVGMSDPRRTLNTHGRDPSHVHDRRGADMGNRANFVIVKDQDWQLYYLHWAGCRMLDALIGGPELALRYAESLRRCDENG</sequence>
<protein>
    <submittedName>
        <fullName evidence="1">Uncharacterized protein</fullName>
    </submittedName>
</protein>
<dbReference type="EMBL" id="AP022570">
    <property type="protein sequence ID" value="BBX50367.1"/>
    <property type="molecule type" value="Genomic_DNA"/>
</dbReference>
<name>A0A6N4V9G6_9MYCO</name>
<organism evidence="1 2">
    <name type="scientific">Mycolicibacterium poriferae</name>
    <dbReference type="NCBI Taxonomy" id="39694"/>
    <lineage>
        <taxon>Bacteria</taxon>
        <taxon>Bacillati</taxon>
        <taxon>Actinomycetota</taxon>
        <taxon>Actinomycetes</taxon>
        <taxon>Mycobacteriales</taxon>
        <taxon>Mycobacteriaceae</taxon>
        <taxon>Mycolicibacterium</taxon>
    </lineage>
</organism>
<accession>A0A6N4V9G6</accession>
<evidence type="ECO:0000313" key="1">
    <source>
        <dbReference type="EMBL" id="BBX50367.1"/>
    </source>
</evidence>
<dbReference type="KEGG" id="mpof:MPOR_13930"/>